<feature type="transmembrane region" description="Helical" evidence="1">
    <location>
        <begin position="27"/>
        <end position="49"/>
    </location>
</feature>
<dbReference type="InterPro" id="IPR012495">
    <property type="entry name" value="TadE-like_dom"/>
</dbReference>
<dbReference type="AlphaFoldDB" id="A0A0D0Q7B0"/>
<evidence type="ECO:0000256" key="1">
    <source>
        <dbReference type="SAM" id="Phobius"/>
    </source>
</evidence>
<feature type="domain" description="TadE-like" evidence="2">
    <location>
        <begin position="23"/>
        <end position="65"/>
    </location>
</feature>
<comment type="caution">
    <text evidence="3">The sequence shown here is derived from an EMBL/GenBank/DDBJ whole genome shotgun (WGS) entry which is preliminary data.</text>
</comment>
<keyword evidence="1" id="KW-0812">Transmembrane</keyword>
<dbReference type="Proteomes" id="UP000035100">
    <property type="component" value="Unassembled WGS sequence"/>
</dbReference>
<dbReference type="Pfam" id="PF07811">
    <property type="entry name" value="TadE"/>
    <property type="match status" value="1"/>
</dbReference>
<protein>
    <submittedName>
        <fullName evidence="3">TadE-like protein</fullName>
    </submittedName>
</protein>
<accession>A0A0D0Q7B0</accession>
<name>A0A0D0Q7B0_9RHOB</name>
<reference evidence="3 4" key="1">
    <citation type="submission" date="2013-01" db="EMBL/GenBank/DDBJ databases">
        <authorList>
            <person name="Fiebig A."/>
            <person name="Goeker M."/>
            <person name="Klenk H.-P.P."/>
        </authorList>
    </citation>
    <scope>NUCLEOTIDE SEQUENCE [LARGE SCALE GENOMIC DNA]</scope>
    <source>
        <strain evidence="3 4">DSM 24838</strain>
    </source>
</reference>
<keyword evidence="1" id="KW-0472">Membrane</keyword>
<dbReference type="eggNOG" id="COG4961">
    <property type="taxonomic scope" value="Bacteria"/>
</dbReference>
<keyword evidence="1" id="KW-1133">Transmembrane helix</keyword>
<evidence type="ECO:0000313" key="4">
    <source>
        <dbReference type="Proteomes" id="UP000035100"/>
    </source>
</evidence>
<evidence type="ECO:0000259" key="2">
    <source>
        <dbReference type="Pfam" id="PF07811"/>
    </source>
</evidence>
<dbReference type="EMBL" id="AONG01000014">
    <property type="protein sequence ID" value="KIQ68357.1"/>
    <property type="molecule type" value="Genomic_DNA"/>
</dbReference>
<dbReference type="STRING" id="1123501.Wenmar_03004"/>
<proteinExistence type="predicted"/>
<gene>
    <name evidence="3" type="ORF">Wenmar_03004</name>
</gene>
<organism evidence="3 4">
    <name type="scientific">Wenxinia marina DSM 24838</name>
    <dbReference type="NCBI Taxonomy" id="1123501"/>
    <lineage>
        <taxon>Bacteria</taxon>
        <taxon>Pseudomonadati</taxon>
        <taxon>Pseudomonadota</taxon>
        <taxon>Alphaproteobacteria</taxon>
        <taxon>Rhodobacterales</taxon>
        <taxon>Roseobacteraceae</taxon>
        <taxon>Wenxinia</taxon>
    </lineage>
</organism>
<keyword evidence="4" id="KW-1185">Reference proteome</keyword>
<sequence>MSRAARIAAALRRRRAFLRGTDGSSTVEFVICVPVLMVFLLSGIELGLLMTRGVLIDRAVEMAVREVRIGALAPVTHDTLRDRVCELMPIMENCQADLRLEMQTLNPRAAITITREADCVDRGDPEKPLRSTFDQLNSNQITIVRACALFDPLFPTTGLAASLHKESENAYALVSNSLFVVEPRE</sequence>
<evidence type="ECO:0000313" key="3">
    <source>
        <dbReference type="EMBL" id="KIQ68357.1"/>
    </source>
</evidence>
<dbReference type="RefSeq" id="WP_018301795.1">
    <property type="nucleotide sequence ID" value="NZ_KB902279.1"/>
</dbReference>